<dbReference type="InterPro" id="IPR001789">
    <property type="entry name" value="Sig_transdc_resp-reg_receiver"/>
</dbReference>
<dbReference type="Gene3D" id="3.40.50.2300">
    <property type="match status" value="1"/>
</dbReference>
<evidence type="ECO:0000256" key="3">
    <source>
        <dbReference type="PROSITE-ProRule" id="PRU00169"/>
    </source>
</evidence>
<feature type="modified residue" description="4-aspartylphosphate" evidence="3">
    <location>
        <position position="2"/>
    </location>
</feature>
<keyword evidence="2" id="KW-0902">Two-component regulatory system</keyword>
<dbReference type="InterPro" id="IPR011006">
    <property type="entry name" value="CheY-like_superfamily"/>
</dbReference>
<dbReference type="AlphaFoldDB" id="A0A1J1LRT6"/>
<gene>
    <name evidence="5" type="ORF">PL9214650357</name>
</gene>
<evidence type="ECO:0000256" key="2">
    <source>
        <dbReference type="ARBA" id="ARBA00023012"/>
    </source>
</evidence>
<dbReference type="RefSeq" id="WP_072721755.1">
    <property type="nucleotide sequence ID" value="NZ_LN889813.1"/>
</dbReference>
<name>A0A1J1LRT6_9CYAN</name>
<keyword evidence="1 3" id="KW-0597">Phosphoprotein</keyword>
<evidence type="ECO:0000256" key="1">
    <source>
        <dbReference type="ARBA" id="ARBA00022553"/>
    </source>
</evidence>
<dbReference type="GO" id="GO:0000160">
    <property type="term" value="P:phosphorelay signal transduction system"/>
    <property type="evidence" value="ECO:0007669"/>
    <property type="project" value="UniProtKB-KW"/>
</dbReference>
<keyword evidence="6" id="KW-1185">Reference proteome</keyword>
<dbReference type="Pfam" id="PF00072">
    <property type="entry name" value="Response_reg"/>
    <property type="match status" value="1"/>
</dbReference>
<feature type="domain" description="Response regulatory" evidence="4">
    <location>
        <begin position="1"/>
        <end position="69"/>
    </location>
</feature>
<dbReference type="PANTHER" id="PTHR45339">
    <property type="entry name" value="HYBRID SIGNAL TRANSDUCTION HISTIDINE KINASE J"/>
    <property type="match status" value="1"/>
</dbReference>
<organism evidence="5 6">
    <name type="scientific">Planktothrix tepida PCC 9214</name>
    <dbReference type="NCBI Taxonomy" id="671072"/>
    <lineage>
        <taxon>Bacteria</taxon>
        <taxon>Bacillati</taxon>
        <taxon>Cyanobacteriota</taxon>
        <taxon>Cyanophyceae</taxon>
        <taxon>Oscillatoriophycideae</taxon>
        <taxon>Oscillatoriales</taxon>
        <taxon>Microcoleaceae</taxon>
        <taxon>Planktothrix</taxon>
    </lineage>
</organism>
<dbReference type="PANTHER" id="PTHR45339:SF1">
    <property type="entry name" value="HYBRID SIGNAL TRANSDUCTION HISTIDINE KINASE J"/>
    <property type="match status" value="1"/>
</dbReference>
<evidence type="ECO:0000259" key="4">
    <source>
        <dbReference type="PROSITE" id="PS50110"/>
    </source>
</evidence>
<protein>
    <submittedName>
        <fullName evidence="5">Response regulator receiver protein</fullName>
    </submittedName>
</protein>
<evidence type="ECO:0000313" key="6">
    <source>
        <dbReference type="Proteomes" id="UP000184315"/>
    </source>
</evidence>
<dbReference type="EMBL" id="CZDF01000172">
    <property type="protein sequence ID" value="CUR34918.1"/>
    <property type="molecule type" value="Genomic_DNA"/>
</dbReference>
<reference evidence="6" key="1">
    <citation type="submission" date="2015-10" db="EMBL/GenBank/DDBJ databases">
        <authorList>
            <person name="Regsiter A."/>
            <person name="william w."/>
        </authorList>
    </citation>
    <scope>NUCLEOTIDE SEQUENCE [LARGE SCALE GENOMIC DNA]</scope>
</reference>
<sequence length="73" mass="8314">MDISRPPIDGLTAMRQIRANSSIYQIPIIALTALAMPEDQERYLAMNVNVYLTKPIRLVQLLETIQTFFSKSC</sequence>
<dbReference type="PROSITE" id="PS50110">
    <property type="entry name" value="RESPONSE_REGULATORY"/>
    <property type="match status" value="1"/>
</dbReference>
<dbReference type="SUPFAM" id="SSF52172">
    <property type="entry name" value="CheY-like"/>
    <property type="match status" value="1"/>
</dbReference>
<evidence type="ECO:0000313" key="5">
    <source>
        <dbReference type="EMBL" id="CUR34918.1"/>
    </source>
</evidence>
<dbReference type="OrthoDB" id="459289at2"/>
<dbReference type="Proteomes" id="UP000184315">
    <property type="component" value="Unassembled WGS sequence"/>
</dbReference>
<dbReference type="STRING" id="671072.PL9214650357"/>
<accession>A0A1J1LRT6</accession>
<proteinExistence type="predicted"/>